<dbReference type="Proteomes" id="UP000321750">
    <property type="component" value="Unassembled WGS sequence"/>
</dbReference>
<dbReference type="EMBL" id="BJZV01000023">
    <property type="protein sequence ID" value="GEP11778.1"/>
    <property type="molecule type" value="Genomic_DNA"/>
</dbReference>
<sequence length="118" mass="13249">MPRQRAVTLPRLTVEDLDRDELLFLAKRSLLGPRELWLARCEILADRAAIAFRARDAADSAWARAAVELLGSGARGAEWTRRNAEVDRLERIKQHAAAKYRRAENKAQAAHAAFMACP</sequence>
<reference evidence="1 2" key="1">
    <citation type="submission" date="2019-07" db="EMBL/GenBank/DDBJ databases">
        <title>Whole genome shotgun sequence of Methylobacterium gnaphalii NBRC 107716.</title>
        <authorList>
            <person name="Hosoyama A."/>
            <person name="Uohara A."/>
            <person name="Ohji S."/>
            <person name="Ichikawa N."/>
        </authorList>
    </citation>
    <scope>NUCLEOTIDE SEQUENCE [LARGE SCALE GENOMIC DNA]</scope>
    <source>
        <strain evidence="1 2">NBRC 107716</strain>
    </source>
</reference>
<dbReference type="RefSeq" id="WP_147048191.1">
    <property type="nucleotide sequence ID" value="NZ_BJZV01000023.1"/>
</dbReference>
<organism evidence="1 2">
    <name type="scientific">Methylobacterium gnaphalii</name>
    <dbReference type="NCBI Taxonomy" id="1010610"/>
    <lineage>
        <taxon>Bacteria</taxon>
        <taxon>Pseudomonadati</taxon>
        <taxon>Pseudomonadota</taxon>
        <taxon>Alphaproteobacteria</taxon>
        <taxon>Hyphomicrobiales</taxon>
        <taxon>Methylobacteriaceae</taxon>
        <taxon>Methylobacterium</taxon>
    </lineage>
</organism>
<evidence type="ECO:0000313" key="2">
    <source>
        <dbReference type="Proteomes" id="UP000321750"/>
    </source>
</evidence>
<proteinExistence type="predicted"/>
<dbReference type="AlphaFoldDB" id="A0A512JPA7"/>
<accession>A0A512JPA7</accession>
<gene>
    <name evidence="1" type="ORF">MGN01_36230</name>
</gene>
<comment type="caution">
    <text evidence="1">The sequence shown here is derived from an EMBL/GenBank/DDBJ whole genome shotgun (WGS) entry which is preliminary data.</text>
</comment>
<protein>
    <submittedName>
        <fullName evidence="1">Uncharacterized protein</fullName>
    </submittedName>
</protein>
<keyword evidence="2" id="KW-1185">Reference proteome</keyword>
<name>A0A512JPA7_9HYPH</name>
<evidence type="ECO:0000313" key="1">
    <source>
        <dbReference type="EMBL" id="GEP11778.1"/>
    </source>
</evidence>